<dbReference type="EMBL" id="CAEZUL010000115">
    <property type="protein sequence ID" value="CAB4604312.1"/>
    <property type="molecule type" value="Genomic_DNA"/>
</dbReference>
<dbReference type="PANTHER" id="PTHR37466">
    <property type="entry name" value="SLR1628 PROTEIN"/>
    <property type="match status" value="1"/>
</dbReference>
<accession>A0A6J6GSF5</accession>
<dbReference type="PANTHER" id="PTHR37466:SF1">
    <property type="entry name" value="SLR1628 PROTEIN"/>
    <property type="match status" value="1"/>
</dbReference>
<reference evidence="1" key="1">
    <citation type="submission" date="2020-05" db="EMBL/GenBank/DDBJ databases">
        <authorList>
            <person name="Chiriac C."/>
            <person name="Salcher M."/>
            <person name="Ghai R."/>
            <person name="Kavagutti S V."/>
        </authorList>
    </citation>
    <scope>NUCLEOTIDE SEQUENCE</scope>
</reference>
<dbReference type="Gene3D" id="3.30.56.110">
    <property type="entry name" value="Protein of unknown function DUF2237"/>
    <property type="match status" value="1"/>
</dbReference>
<name>A0A6J6GSF5_9ZZZZ</name>
<gene>
    <name evidence="1" type="ORF">UFOPK1808_00994</name>
</gene>
<evidence type="ECO:0000313" key="1">
    <source>
        <dbReference type="EMBL" id="CAB4604312.1"/>
    </source>
</evidence>
<sequence>MDGFTQTDQVNVLGELLQTCCTSPLTGYYRTGCCEVGGDDTGVHAVCAIMTTEFLEYSKSVGNDLSTPMPQYGFAGLKAGDQWCLCAPRWQEAYEAGKAPQVKLHSTHIAAAEFCDMDALRAHAIDL</sequence>
<organism evidence="1">
    <name type="scientific">freshwater metagenome</name>
    <dbReference type="NCBI Taxonomy" id="449393"/>
    <lineage>
        <taxon>unclassified sequences</taxon>
        <taxon>metagenomes</taxon>
        <taxon>ecological metagenomes</taxon>
    </lineage>
</organism>
<dbReference type="Pfam" id="PF09996">
    <property type="entry name" value="DUF2237"/>
    <property type="match status" value="1"/>
</dbReference>
<proteinExistence type="predicted"/>
<dbReference type="InterPro" id="IPR018714">
    <property type="entry name" value="DUF2237"/>
</dbReference>
<protein>
    <submittedName>
        <fullName evidence="1">Unannotated protein</fullName>
    </submittedName>
</protein>
<dbReference type="AlphaFoldDB" id="A0A6J6GSF5"/>